<dbReference type="InterPro" id="IPR051536">
    <property type="entry name" value="UDG_Type-4/5"/>
</dbReference>
<evidence type="ECO:0000256" key="2">
    <source>
        <dbReference type="ARBA" id="ARBA00006521"/>
    </source>
</evidence>
<keyword evidence="11" id="KW-0234">DNA repair</keyword>
<feature type="domain" description="Uracil-DNA glycosylase-like" evidence="12">
    <location>
        <begin position="32"/>
        <end position="184"/>
    </location>
</feature>
<dbReference type="SUPFAM" id="SSF52141">
    <property type="entry name" value="Uracil-DNA glycosylase-like"/>
    <property type="match status" value="1"/>
</dbReference>
<evidence type="ECO:0000256" key="10">
    <source>
        <dbReference type="ARBA" id="ARBA00023014"/>
    </source>
</evidence>
<dbReference type="GO" id="GO:0006281">
    <property type="term" value="P:DNA repair"/>
    <property type="evidence" value="ECO:0007669"/>
    <property type="project" value="UniProtKB-KW"/>
</dbReference>
<dbReference type="Proteomes" id="UP000178700">
    <property type="component" value="Unassembled WGS sequence"/>
</dbReference>
<keyword evidence="10" id="KW-0411">Iron-sulfur</keyword>
<keyword evidence="9" id="KW-0408">Iron</keyword>
<keyword evidence="6" id="KW-0479">Metal-binding</keyword>
<dbReference type="InterPro" id="IPR005122">
    <property type="entry name" value="Uracil-DNA_glycosylase-like"/>
</dbReference>
<dbReference type="SMART" id="SM00987">
    <property type="entry name" value="UreE_C"/>
    <property type="match status" value="1"/>
</dbReference>
<dbReference type="EMBL" id="MFTJ01000040">
    <property type="protein sequence ID" value="OGI64717.1"/>
    <property type="molecule type" value="Genomic_DNA"/>
</dbReference>
<evidence type="ECO:0000256" key="11">
    <source>
        <dbReference type="ARBA" id="ARBA00023204"/>
    </source>
</evidence>
<keyword evidence="5" id="KW-0004">4Fe-4S</keyword>
<evidence type="ECO:0000256" key="6">
    <source>
        <dbReference type="ARBA" id="ARBA00022723"/>
    </source>
</evidence>
<evidence type="ECO:0000313" key="14">
    <source>
        <dbReference type="Proteomes" id="UP000178700"/>
    </source>
</evidence>
<dbReference type="GO" id="GO:0046872">
    <property type="term" value="F:metal ion binding"/>
    <property type="evidence" value="ECO:0007669"/>
    <property type="project" value="UniProtKB-KW"/>
</dbReference>
<gene>
    <name evidence="13" type="ORF">A2642_02960</name>
</gene>
<dbReference type="PANTHER" id="PTHR33693:SF1">
    <property type="entry name" value="TYPE-4 URACIL-DNA GLYCOSYLASE"/>
    <property type="match status" value="1"/>
</dbReference>
<dbReference type="Pfam" id="PF03167">
    <property type="entry name" value="UDG"/>
    <property type="match status" value="1"/>
</dbReference>
<evidence type="ECO:0000256" key="4">
    <source>
        <dbReference type="ARBA" id="ARBA00019403"/>
    </source>
</evidence>
<evidence type="ECO:0000313" key="13">
    <source>
        <dbReference type="EMBL" id="OGI64717.1"/>
    </source>
</evidence>
<proteinExistence type="inferred from homology"/>
<evidence type="ECO:0000256" key="5">
    <source>
        <dbReference type="ARBA" id="ARBA00022485"/>
    </source>
</evidence>
<evidence type="ECO:0000256" key="3">
    <source>
        <dbReference type="ARBA" id="ARBA00012030"/>
    </source>
</evidence>
<evidence type="ECO:0000259" key="12">
    <source>
        <dbReference type="SMART" id="SM00986"/>
    </source>
</evidence>
<protein>
    <recommendedName>
        <fullName evidence="4">Type-4 uracil-DNA glycosylase</fullName>
        <ecNumber evidence="3">3.2.2.27</ecNumber>
    </recommendedName>
</protein>
<dbReference type="CDD" id="cd10030">
    <property type="entry name" value="UDG-F4_TTUDGA_SPO1dp_like"/>
    <property type="match status" value="1"/>
</dbReference>
<evidence type="ECO:0000256" key="9">
    <source>
        <dbReference type="ARBA" id="ARBA00023004"/>
    </source>
</evidence>
<dbReference type="NCBIfam" id="TIGR00758">
    <property type="entry name" value="UDG_fam4"/>
    <property type="match status" value="1"/>
</dbReference>
<comment type="catalytic activity">
    <reaction evidence="1">
        <text>Hydrolyzes single-stranded DNA or mismatched double-stranded DNA and polynucleotides, releasing free uracil.</text>
        <dbReference type="EC" id="3.2.2.27"/>
    </reaction>
</comment>
<evidence type="ECO:0000256" key="7">
    <source>
        <dbReference type="ARBA" id="ARBA00022763"/>
    </source>
</evidence>
<organism evidence="13 14">
    <name type="scientific">Candidatus Nomurabacteria bacterium RIFCSPHIGHO2_01_FULL_39_10</name>
    <dbReference type="NCBI Taxonomy" id="1801733"/>
    <lineage>
        <taxon>Bacteria</taxon>
        <taxon>Candidatus Nomuraibacteriota</taxon>
    </lineage>
</organism>
<dbReference type="PANTHER" id="PTHR33693">
    <property type="entry name" value="TYPE-5 URACIL-DNA GLYCOSYLASE"/>
    <property type="match status" value="1"/>
</dbReference>
<evidence type="ECO:0000256" key="8">
    <source>
        <dbReference type="ARBA" id="ARBA00022801"/>
    </source>
</evidence>
<comment type="caution">
    <text evidence="13">The sequence shown here is derived from an EMBL/GenBank/DDBJ whole genome shotgun (WGS) entry which is preliminary data.</text>
</comment>
<dbReference type="AlphaFoldDB" id="A0A1F6V4X0"/>
<reference evidence="13 14" key="1">
    <citation type="journal article" date="2016" name="Nat. Commun.">
        <title>Thousands of microbial genomes shed light on interconnected biogeochemical processes in an aquifer system.</title>
        <authorList>
            <person name="Anantharaman K."/>
            <person name="Brown C.T."/>
            <person name="Hug L.A."/>
            <person name="Sharon I."/>
            <person name="Castelle C.J."/>
            <person name="Probst A.J."/>
            <person name="Thomas B.C."/>
            <person name="Singh A."/>
            <person name="Wilkins M.J."/>
            <person name="Karaoz U."/>
            <person name="Brodie E.L."/>
            <person name="Williams K.H."/>
            <person name="Hubbard S.S."/>
            <person name="Banfield J.F."/>
        </authorList>
    </citation>
    <scope>NUCLEOTIDE SEQUENCE [LARGE SCALE GENOMIC DNA]</scope>
</reference>
<dbReference type="GO" id="GO:0051539">
    <property type="term" value="F:4 iron, 4 sulfur cluster binding"/>
    <property type="evidence" value="ECO:0007669"/>
    <property type="project" value="UniProtKB-KW"/>
</dbReference>
<sequence length="202" mass="22782">MSTLNTIESLQFHYSTCQKCPALCQSRTKVVFGNGNPNAKVLFIGEAPGATEDREGIPFCGASGKILQQLLATINLNRTDIFITNTILCRPENNRNPEKDEINNCKERLDQLIHIMQPKVIVTIGNFATNRILNKTGITKLRGKIHPTTINNQEISVIPIIHPANYLYNGRNPDMFKQMAADFQVINNIIQEKRTQKNLSEY</sequence>
<keyword evidence="7" id="KW-0227">DNA damage</keyword>
<dbReference type="GO" id="GO:0004844">
    <property type="term" value="F:uracil DNA N-glycosylase activity"/>
    <property type="evidence" value="ECO:0007669"/>
    <property type="project" value="UniProtKB-EC"/>
</dbReference>
<dbReference type="InterPro" id="IPR036895">
    <property type="entry name" value="Uracil-DNA_glycosylase-like_sf"/>
</dbReference>
<comment type="similarity">
    <text evidence="2">Belongs to the uracil-DNA glycosylase (UDG) superfamily. Type 4 (UDGa) family.</text>
</comment>
<keyword evidence="8" id="KW-0378">Hydrolase</keyword>
<dbReference type="SMART" id="SM00986">
    <property type="entry name" value="UDG"/>
    <property type="match status" value="1"/>
</dbReference>
<dbReference type="EC" id="3.2.2.27" evidence="3"/>
<name>A0A1F6V4X0_9BACT</name>
<dbReference type="Gene3D" id="3.40.470.10">
    <property type="entry name" value="Uracil-DNA glycosylase-like domain"/>
    <property type="match status" value="1"/>
</dbReference>
<evidence type="ECO:0000256" key="1">
    <source>
        <dbReference type="ARBA" id="ARBA00001400"/>
    </source>
</evidence>
<dbReference type="InterPro" id="IPR005273">
    <property type="entry name" value="Ura-DNA_glyco_family4"/>
</dbReference>
<accession>A0A1F6V4X0</accession>